<organism evidence="1 2">
    <name type="scientific">Amblyomma americanum</name>
    <name type="common">Lone star tick</name>
    <dbReference type="NCBI Taxonomy" id="6943"/>
    <lineage>
        <taxon>Eukaryota</taxon>
        <taxon>Metazoa</taxon>
        <taxon>Ecdysozoa</taxon>
        <taxon>Arthropoda</taxon>
        <taxon>Chelicerata</taxon>
        <taxon>Arachnida</taxon>
        <taxon>Acari</taxon>
        <taxon>Parasitiformes</taxon>
        <taxon>Ixodida</taxon>
        <taxon>Ixodoidea</taxon>
        <taxon>Ixodidae</taxon>
        <taxon>Amblyomminae</taxon>
        <taxon>Amblyomma</taxon>
    </lineage>
</organism>
<evidence type="ECO:0000313" key="2">
    <source>
        <dbReference type="Proteomes" id="UP001321473"/>
    </source>
</evidence>
<dbReference type="Proteomes" id="UP001321473">
    <property type="component" value="Unassembled WGS sequence"/>
</dbReference>
<feature type="non-terminal residue" evidence="1">
    <location>
        <position position="216"/>
    </location>
</feature>
<protein>
    <submittedName>
        <fullName evidence="1">Uncharacterized protein</fullName>
    </submittedName>
</protein>
<evidence type="ECO:0000313" key="1">
    <source>
        <dbReference type="EMBL" id="KAK8773717.1"/>
    </source>
</evidence>
<proteinExistence type="predicted"/>
<accession>A0AAQ4EG09</accession>
<keyword evidence="2" id="KW-1185">Reference proteome</keyword>
<dbReference type="AlphaFoldDB" id="A0AAQ4EG09"/>
<dbReference type="PANTHER" id="PTHR47456">
    <property type="entry name" value="PHD-TYPE DOMAIN-CONTAINING PROTEIN"/>
    <property type="match status" value="1"/>
</dbReference>
<reference evidence="1 2" key="1">
    <citation type="journal article" date="2023" name="Arcadia Sci">
        <title>De novo assembly of a long-read Amblyomma americanum tick genome.</title>
        <authorList>
            <person name="Chou S."/>
            <person name="Poskanzer K.E."/>
            <person name="Rollins M."/>
            <person name="Thuy-Boun P.S."/>
        </authorList>
    </citation>
    <scope>NUCLEOTIDE SEQUENCE [LARGE SCALE GENOMIC DNA]</scope>
    <source>
        <strain evidence="1">F_SG_1</strain>
        <tissue evidence="1">Salivary glands</tissue>
    </source>
</reference>
<dbReference type="Pfam" id="PF15299">
    <property type="entry name" value="ALS2CR8"/>
    <property type="match status" value="1"/>
</dbReference>
<dbReference type="InterPro" id="IPR029309">
    <property type="entry name" value="CaRF"/>
</dbReference>
<dbReference type="EMBL" id="JARKHS020016404">
    <property type="protein sequence ID" value="KAK8773717.1"/>
    <property type="molecule type" value="Genomic_DNA"/>
</dbReference>
<name>A0AAQ4EG09_AMBAM</name>
<gene>
    <name evidence="1" type="ORF">V5799_011750</name>
</gene>
<dbReference type="GO" id="GO:0003700">
    <property type="term" value="F:DNA-binding transcription factor activity"/>
    <property type="evidence" value="ECO:0007669"/>
    <property type="project" value="InterPro"/>
</dbReference>
<sequence length="216" mass="24437">MMDPDLADDPQDVIMKECLLDLKKTGDKWTGYLQSDEELQAFEKKLAAVHVQFSTTSSRNHKCGASQLMFSSNRGTVPVSLDMPFQVVRQVDKDCVLGIDHHKDKCESTSTAQDPTDWSSEVFCKKKIKLQGTKKKGCTASMHLKWISMYPEFKVDIPQHTGIGKSLQMKAAKIRELEEQKAHVNCRTKQRIYVAISPMSFHHAHQFGEMAGFSQT</sequence>
<comment type="caution">
    <text evidence="1">The sequence shown here is derived from an EMBL/GenBank/DDBJ whole genome shotgun (WGS) entry which is preliminary data.</text>
</comment>
<dbReference type="PANTHER" id="PTHR47456:SF1">
    <property type="entry name" value="PHD-TYPE DOMAIN-CONTAINING PROTEIN"/>
    <property type="match status" value="1"/>
</dbReference>